<dbReference type="OrthoDB" id="9808590at2"/>
<dbReference type="GO" id="GO:0009011">
    <property type="term" value="F:alpha-1,4-glucan glucosyltransferase (ADP-glucose donor) activity"/>
    <property type="evidence" value="ECO:0007669"/>
    <property type="project" value="UniProtKB-UniRule"/>
</dbReference>
<keyword evidence="12" id="KW-1185">Reference proteome</keyword>
<evidence type="ECO:0000256" key="2">
    <source>
        <dbReference type="ARBA" id="ARBA00002764"/>
    </source>
</evidence>
<dbReference type="Gene3D" id="3.40.50.2000">
    <property type="entry name" value="Glycogen Phosphorylase B"/>
    <property type="match status" value="2"/>
</dbReference>
<feature type="binding site" evidence="8">
    <location>
        <position position="15"/>
    </location>
    <ligand>
        <name>ADP-alpha-D-glucose</name>
        <dbReference type="ChEBI" id="CHEBI:57498"/>
    </ligand>
</feature>
<sequence length="480" mass="53920">MKILHVTAECYPVAKVGGLGDVAGALPKYQKNLGHEAMLIMPMYKTPFLDKHQWDVVHKDKARLGDYQFNFTVIREKQQSLGFDLYLLDINGLLDRPKVYGYSDDPQRFIAFQTAAATWLQSWKSPPDIVHCHDYHTGLLPFFFKYGYGFRKLENVPTVLTVHNAEYQGWLDWSHSQWLPAFDEWKSGLLEWNKTINPLASAIKNAWAVTTVSPSYLTELRYQSNGLEALFEYEKGKCSGILNGIDADLWNPETDVLIDNHFNVKTVTAGKFAAKKAVAANFGLNPDKPLFTFIGRLVGEKAADLLPDSLAAFLREQNGKANVIVLGSGEPEIEAGLTGLKGYFPGVYDFYKGYSEKLSHELYAGADFLLMPSRVEPCGLNQMYALRYGTVPMVRSVGGLKDTITDIGDNGNGLRFNQASVGDILMTLNRAMELYQQPKKLEALRKKMMSIDHSWEKTVSQYIDLYQSLISRGQPAVPKT</sequence>
<dbReference type="InterPro" id="IPR011835">
    <property type="entry name" value="GS/SS"/>
</dbReference>
<organism evidence="11 12">
    <name type="scientific">Arachidicoccus rhizosphaerae</name>
    <dbReference type="NCBI Taxonomy" id="551991"/>
    <lineage>
        <taxon>Bacteria</taxon>
        <taxon>Pseudomonadati</taxon>
        <taxon>Bacteroidota</taxon>
        <taxon>Chitinophagia</taxon>
        <taxon>Chitinophagales</taxon>
        <taxon>Chitinophagaceae</taxon>
        <taxon>Arachidicoccus</taxon>
    </lineage>
</organism>
<dbReference type="EMBL" id="FNQY01000022">
    <property type="protein sequence ID" value="SEA48602.1"/>
    <property type="molecule type" value="Genomic_DNA"/>
</dbReference>
<accession>A0A1H4BLA4</accession>
<comment type="similarity">
    <text evidence="4 8">Belongs to the glycosyltransferase 1 family. Bacterial/plant glycogen synthase subfamily.</text>
</comment>
<feature type="domain" description="Glycosyl transferase family 1" evidence="9">
    <location>
        <begin position="281"/>
        <end position="442"/>
    </location>
</feature>
<evidence type="ECO:0000256" key="7">
    <source>
        <dbReference type="ARBA" id="ARBA00023056"/>
    </source>
</evidence>
<comment type="pathway">
    <text evidence="3 8">Glycan biosynthesis; glycogen biosynthesis.</text>
</comment>
<keyword evidence="5 8" id="KW-0328">Glycosyltransferase</keyword>
<dbReference type="PANTHER" id="PTHR45825:SF11">
    <property type="entry name" value="ALPHA AMYLASE DOMAIN-CONTAINING PROTEIN"/>
    <property type="match status" value="1"/>
</dbReference>
<dbReference type="GO" id="GO:0004373">
    <property type="term" value="F:alpha-1,4-glucan glucosyltransferase (UDP-glucose donor) activity"/>
    <property type="evidence" value="ECO:0007669"/>
    <property type="project" value="InterPro"/>
</dbReference>
<dbReference type="GO" id="GO:0005978">
    <property type="term" value="P:glycogen biosynthetic process"/>
    <property type="evidence" value="ECO:0007669"/>
    <property type="project" value="UniProtKB-UniRule"/>
</dbReference>
<evidence type="ECO:0000259" key="10">
    <source>
        <dbReference type="Pfam" id="PF08323"/>
    </source>
</evidence>
<evidence type="ECO:0000256" key="6">
    <source>
        <dbReference type="ARBA" id="ARBA00022679"/>
    </source>
</evidence>
<dbReference type="EC" id="2.4.1.21" evidence="8"/>
<dbReference type="HAMAP" id="MF_00484">
    <property type="entry name" value="Glycogen_synth"/>
    <property type="match status" value="1"/>
</dbReference>
<dbReference type="RefSeq" id="WP_091400223.1">
    <property type="nucleotide sequence ID" value="NZ_FNQY01000022.1"/>
</dbReference>
<comment type="function">
    <text evidence="2 8">Synthesizes alpha-1,4-glucan chains using ADP-glucose.</text>
</comment>
<evidence type="ECO:0000256" key="8">
    <source>
        <dbReference type="HAMAP-Rule" id="MF_00484"/>
    </source>
</evidence>
<evidence type="ECO:0000259" key="9">
    <source>
        <dbReference type="Pfam" id="PF00534"/>
    </source>
</evidence>
<dbReference type="CDD" id="cd03791">
    <property type="entry name" value="GT5_Glycogen_synthase_DULL1-like"/>
    <property type="match status" value="1"/>
</dbReference>
<keyword evidence="7 8" id="KW-0320">Glycogen biosynthesis</keyword>
<gene>
    <name evidence="8" type="primary">glgA</name>
    <name evidence="11" type="ORF">SAMN05192529_12232</name>
</gene>
<evidence type="ECO:0000313" key="11">
    <source>
        <dbReference type="EMBL" id="SEA48602.1"/>
    </source>
</evidence>
<evidence type="ECO:0000313" key="12">
    <source>
        <dbReference type="Proteomes" id="UP000199041"/>
    </source>
</evidence>
<evidence type="ECO:0000256" key="1">
    <source>
        <dbReference type="ARBA" id="ARBA00001478"/>
    </source>
</evidence>
<proteinExistence type="inferred from homology"/>
<keyword evidence="6 8" id="KW-0808">Transferase</keyword>
<dbReference type="STRING" id="551991.SAMN05192529_12232"/>
<dbReference type="SUPFAM" id="SSF53756">
    <property type="entry name" value="UDP-Glycosyltransferase/glycogen phosphorylase"/>
    <property type="match status" value="1"/>
</dbReference>
<dbReference type="AlphaFoldDB" id="A0A1H4BLA4"/>
<comment type="catalytic activity">
    <reaction evidence="1 8">
        <text>[(1-&gt;4)-alpha-D-glucosyl](n) + ADP-alpha-D-glucose = [(1-&gt;4)-alpha-D-glucosyl](n+1) + ADP + H(+)</text>
        <dbReference type="Rhea" id="RHEA:18189"/>
        <dbReference type="Rhea" id="RHEA-COMP:9584"/>
        <dbReference type="Rhea" id="RHEA-COMP:9587"/>
        <dbReference type="ChEBI" id="CHEBI:15378"/>
        <dbReference type="ChEBI" id="CHEBI:15444"/>
        <dbReference type="ChEBI" id="CHEBI:57498"/>
        <dbReference type="ChEBI" id="CHEBI:456216"/>
        <dbReference type="EC" id="2.4.1.21"/>
    </reaction>
</comment>
<feature type="domain" description="Starch synthase catalytic" evidence="10">
    <location>
        <begin position="2"/>
        <end position="231"/>
    </location>
</feature>
<dbReference type="Pfam" id="PF08323">
    <property type="entry name" value="Glyco_transf_5"/>
    <property type="match status" value="1"/>
</dbReference>
<evidence type="ECO:0000256" key="3">
    <source>
        <dbReference type="ARBA" id="ARBA00004964"/>
    </source>
</evidence>
<dbReference type="InterPro" id="IPR001296">
    <property type="entry name" value="Glyco_trans_1"/>
</dbReference>
<dbReference type="UniPathway" id="UPA00164"/>
<name>A0A1H4BLA4_9BACT</name>
<dbReference type="Proteomes" id="UP000199041">
    <property type="component" value="Unassembled WGS sequence"/>
</dbReference>
<dbReference type="InterPro" id="IPR013534">
    <property type="entry name" value="Starch_synth_cat_dom"/>
</dbReference>
<dbReference type="PANTHER" id="PTHR45825">
    <property type="entry name" value="GRANULE-BOUND STARCH SYNTHASE 1, CHLOROPLASTIC/AMYLOPLASTIC"/>
    <property type="match status" value="1"/>
</dbReference>
<dbReference type="Pfam" id="PF00534">
    <property type="entry name" value="Glycos_transf_1"/>
    <property type="match status" value="1"/>
</dbReference>
<evidence type="ECO:0000256" key="5">
    <source>
        <dbReference type="ARBA" id="ARBA00022676"/>
    </source>
</evidence>
<evidence type="ECO:0000256" key="4">
    <source>
        <dbReference type="ARBA" id="ARBA00010281"/>
    </source>
</evidence>
<protein>
    <recommendedName>
        <fullName evidence="8">Glycogen synthase</fullName>
        <ecNumber evidence="8">2.4.1.21</ecNumber>
    </recommendedName>
    <alternativeName>
        <fullName evidence="8">Starch [bacterial glycogen] synthase</fullName>
    </alternativeName>
</protein>
<dbReference type="NCBIfam" id="TIGR02095">
    <property type="entry name" value="glgA"/>
    <property type="match status" value="1"/>
</dbReference>
<reference evidence="11 12" key="1">
    <citation type="submission" date="2016-10" db="EMBL/GenBank/DDBJ databases">
        <authorList>
            <person name="de Groot N.N."/>
        </authorList>
    </citation>
    <scope>NUCLEOTIDE SEQUENCE [LARGE SCALE GENOMIC DNA]</scope>
    <source>
        <strain evidence="11 12">Vu-144</strain>
    </source>
</reference>